<name>X0ME16_FUSOX</name>
<dbReference type="PANTHER" id="PTHR33112">
    <property type="entry name" value="DOMAIN PROTEIN, PUTATIVE-RELATED"/>
    <property type="match status" value="1"/>
</dbReference>
<feature type="domain" description="Heterokaryon incompatibility" evidence="2">
    <location>
        <begin position="288"/>
        <end position="433"/>
    </location>
</feature>
<dbReference type="PANTHER" id="PTHR33112:SF1">
    <property type="entry name" value="HETEROKARYON INCOMPATIBILITY DOMAIN-CONTAINING PROTEIN"/>
    <property type="match status" value="1"/>
</dbReference>
<evidence type="ECO:0000259" key="2">
    <source>
        <dbReference type="Pfam" id="PF06985"/>
    </source>
</evidence>
<feature type="region of interest" description="Disordered" evidence="1">
    <location>
        <begin position="1"/>
        <end position="21"/>
    </location>
</feature>
<evidence type="ECO:0000256" key="1">
    <source>
        <dbReference type="SAM" id="MobiDB-lite"/>
    </source>
</evidence>
<organism evidence="3">
    <name type="scientific">Fusarium oxysporum f. sp. vasinfectum 25433</name>
    <dbReference type="NCBI Taxonomy" id="1089449"/>
    <lineage>
        <taxon>Eukaryota</taxon>
        <taxon>Fungi</taxon>
        <taxon>Dikarya</taxon>
        <taxon>Ascomycota</taxon>
        <taxon>Pezizomycotina</taxon>
        <taxon>Sordariomycetes</taxon>
        <taxon>Hypocreomycetidae</taxon>
        <taxon>Hypocreales</taxon>
        <taxon>Nectriaceae</taxon>
        <taxon>Fusarium</taxon>
        <taxon>Fusarium oxysporum species complex</taxon>
    </lineage>
</organism>
<feature type="region of interest" description="Disordered" evidence="1">
    <location>
        <begin position="682"/>
        <end position="706"/>
    </location>
</feature>
<dbReference type="Pfam" id="PF06985">
    <property type="entry name" value="HET"/>
    <property type="match status" value="1"/>
</dbReference>
<accession>X0ME16</accession>
<reference evidence="3" key="1">
    <citation type="submission" date="2011-11" db="EMBL/GenBank/DDBJ databases">
        <title>The Genome Sequence of Fusarium oxysporum Cotton.</title>
        <authorList>
            <consortium name="The Broad Institute Genome Sequencing Platform"/>
            <person name="Ma L.-J."/>
            <person name="Gale L.R."/>
            <person name="Schwartz D.C."/>
            <person name="Zhou S."/>
            <person name="Corby-Kistler H."/>
            <person name="Young S.K."/>
            <person name="Zeng Q."/>
            <person name="Gargeya S."/>
            <person name="Fitzgerald M."/>
            <person name="Haas B."/>
            <person name="Abouelleil A."/>
            <person name="Alvarado L."/>
            <person name="Arachchi H.M."/>
            <person name="Berlin A."/>
            <person name="Brown A."/>
            <person name="Chapman S.B."/>
            <person name="Chen Z."/>
            <person name="Dunbar C."/>
            <person name="Freedman E."/>
            <person name="Gearin G."/>
            <person name="Goldberg J."/>
            <person name="Griggs A."/>
            <person name="Gujja S."/>
            <person name="Heiman D."/>
            <person name="Howarth C."/>
            <person name="Larson L."/>
            <person name="Lui A."/>
            <person name="MacDonald P.J.P."/>
            <person name="Montmayeur A."/>
            <person name="Murphy C."/>
            <person name="Neiman D."/>
            <person name="Pearson M."/>
            <person name="Priest M."/>
            <person name="Roberts A."/>
            <person name="Saif S."/>
            <person name="Shea T."/>
            <person name="Shenoy N."/>
            <person name="Sisk P."/>
            <person name="Stolte C."/>
            <person name="Sykes S."/>
            <person name="Wortman J."/>
            <person name="Nusbaum C."/>
            <person name="Birren B."/>
        </authorList>
    </citation>
    <scope>NUCLEOTIDE SEQUENCE [LARGE SCALE GENOMIC DNA]</scope>
    <source>
        <strain evidence="3">25433</strain>
    </source>
</reference>
<protein>
    <recommendedName>
        <fullName evidence="2">Heterokaryon incompatibility domain-containing protein</fullName>
    </recommendedName>
</protein>
<evidence type="ECO:0000313" key="3">
    <source>
        <dbReference type="EMBL" id="EXM18820.1"/>
    </source>
</evidence>
<dbReference type="EMBL" id="JH657969">
    <property type="protein sequence ID" value="EXM18820.1"/>
    <property type="molecule type" value="Genomic_DNA"/>
</dbReference>
<dbReference type="OrthoDB" id="5428863at2759"/>
<dbReference type="AlphaFoldDB" id="X0ME16"/>
<reference evidence="3" key="2">
    <citation type="submission" date="2012-05" db="EMBL/GenBank/DDBJ databases">
        <title>The Genome Annotation of Fusarium oxysporum Cotton.</title>
        <authorList>
            <consortium name="The Broad Institute Genomics Platform"/>
            <person name="Ma L.-J."/>
            <person name="Corby-Kistler H."/>
            <person name="Broz K."/>
            <person name="Gale L.R."/>
            <person name="Jonkers W."/>
            <person name="O'Donnell K."/>
            <person name="Ploetz R."/>
            <person name="Steinberg C."/>
            <person name="Schwartz D.C."/>
            <person name="VanEtten H."/>
            <person name="Zhou S."/>
            <person name="Young S.K."/>
            <person name="Zeng Q."/>
            <person name="Gargeya S."/>
            <person name="Fitzgerald M."/>
            <person name="Abouelleil A."/>
            <person name="Alvarado L."/>
            <person name="Chapman S.B."/>
            <person name="Gainer-Dewar J."/>
            <person name="Goldberg J."/>
            <person name="Griggs A."/>
            <person name="Gujja S."/>
            <person name="Hansen M."/>
            <person name="Howarth C."/>
            <person name="Imamovic A."/>
            <person name="Ireland A."/>
            <person name="Larimer J."/>
            <person name="McCowan C."/>
            <person name="Murphy C."/>
            <person name="Pearson M."/>
            <person name="Poon T.W."/>
            <person name="Priest M."/>
            <person name="Roberts A."/>
            <person name="Saif S."/>
            <person name="Shea T."/>
            <person name="Sykes S."/>
            <person name="Wortman J."/>
            <person name="Nusbaum C."/>
            <person name="Birren B."/>
        </authorList>
    </citation>
    <scope>NUCLEOTIDE SEQUENCE</scope>
    <source>
        <strain evidence="3">25433</strain>
    </source>
</reference>
<dbReference type="Proteomes" id="UP000030701">
    <property type="component" value="Unassembled WGS sequence"/>
</dbReference>
<feature type="compositionally biased region" description="Polar residues" evidence="1">
    <location>
        <begin position="685"/>
        <end position="696"/>
    </location>
</feature>
<dbReference type="HOGENOM" id="CLU_002639_4_4_1"/>
<dbReference type="InterPro" id="IPR010730">
    <property type="entry name" value="HET"/>
</dbReference>
<gene>
    <name evidence="3" type="ORF">FOTG_13178</name>
</gene>
<sequence>MDYSSEWQVPEGKVGADLDRDMSVDDEEVDVEANLYGDAYMDDEVKRRAVDKEKPSNTETSQERNINVALVTMRATRQQTARRSLCPRCCRIDFNRVFHLDLIDLQANGQNGTLLERIRTTVDRNHPPECALCVYIDRVNTSFDSSSQDLQLQVFSTFGLVRGEKKTVEWKRLPGALHARDLPHLALVSIGYASNPTSNPAFNPDVLSNAEFFFCIKEHEQNRPIFQPQALAQQIDYASVAASLNFCKSKHRFLCNKGSDVVGLSRLIDCQSSVDSIFIVPAQPSTPYLALSYVWGYSSNRKTTRDVSESEKMSISGIPLSVLPRTISDAVIVVRNLGYRYLWVDKLCIDQDCAIEKHAQVSLMDQIYGGAEITIVAAAGSDSEHGLPGVSSTLRRTTQKSELEECQIVFTPRHPHHFIRNSTWASRAWTYQEALLSRRLLFFTESETYFECHSMQSRECMRYDFETLHCKQGKLYAYFNSPLFLKGISIFDSYIRASVPNLIRSYECIVEYTNRNMTYETDSLTAFIGIIKRLEKCKIPVFHLQGIPFLSEDCMDGTYKSLIAGLLWKHTKSPREASPPRRDSLPSWSWAGWEGKIRFFTNTREVYTHFIPKATLAGLELRNGTTLNLDAIPRNAMDIANLQVSAIRLEAQFLAEESFFIRIAGYAPAARVVSKLKTPIRRPKSNLSQKPKQVQPSRKGRKPVPTISYDGFVSRLYVYEKPKSLNRFAEFFSASQFKALLEIYSLELAYS</sequence>
<proteinExistence type="predicted"/>